<organism evidence="1 2">
    <name type="scientific">Vreelandella titanicae BH1</name>
    <dbReference type="NCBI Taxonomy" id="1204738"/>
    <lineage>
        <taxon>Bacteria</taxon>
        <taxon>Pseudomonadati</taxon>
        <taxon>Pseudomonadota</taxon>
        <taxon>Gammaproteobacteria</taxon>
        <taxon>Oceanospirillales</taxon>
        <taxon>Halomonadaceae</taxon>
        <taxon>Vreelandella</taxon>
    </lineage>
</organism>
<dbReference type="PANTHER" id="PTHR33824">
    <property type="entry name" value="POLYKETIDE CYCLASE/DEHYDRASE AND LIPID TRANSPORT SUPERFAMILY PROTEIN"/>
    <property type="match status" value="1"/>
</dbReference>
<name>L9UA76_9GAMM</name>
<sequence>MYLIEVKKCVGGQHEYQHATLSIHVVRGEPMATIEHSEIINAPPERVFELLRRVEDFADYSDLIRSIETLGENRYRWHVRAVGMDWAFDVMVTEVQPPYVLAWESLDGVKNQGRYRLREVPEGTEVALTLSYEIRNRLMEKAVNKAAKPLVGKVSRQILERVEARLNQ</sequence>
<dbReference type="InterPro" id="IPR047137">
    <property type="entry name" value="ORF3"/>
</dbReference>
<proteinExistence type="predicted"/>
<dbReference type="InterPro" id="IPR023393">
    <property type="entry name" value="START-like_dom_sf"/>
</dbReference>
<dbReference type="EMBL" id="AOPO01000004">
    <property type="protein sequence ID" value="ELY21677.1"/>
    <property type="molecule type" value="Genomic_DNA"/>
</dbReference>
<dbReference type="PANTHER" id="PTHR33824:SF7">
    <property type="entry name" value="POLYKETIDE CYCLASE_DEHYDRASE AND LIPID TRANSPORT SUPERFAMILY PROTEIN"/>
    <property type="match status" value="1"/>
</dbReference>
<evidence type="ECO:0000313" key="2">
    <source>
        <dbReference type="Proteomes" id="UP000011651"/>
    </source>
</evidence>
<gene>
    <name evidence="1" type="ORF">HALTITAN_1224</name>
</gene>
<evidence type="ECO:0000313" key="1">
    <source>
        <dbReference type="EMBL" id="ELY21677.1"/>
    </source>
</evidence>
<dbReference type="Pfam" id="PF10604">
    <property type="entry name" value="Polyketide_cyc2"/>
    <property type="match status" value="1"/>
</dbReference>
<comment type="caution">
    <text evidence="1">The sequence shown here is derived from an EMBL/GenBank/DDBJ whole genome shotgun (WGS) entry which is preliminary data.</text>
</comment>
<protein>
    <submittedName>
        <fullName evidence="1">Polyketide cyclase/dehydrase</fullName>
    </submittedName>
</protein>
<dbReference type="PATRIC" id="fig|1204738.3.peg.1848"/>
<dbReference type="SUPFAM" id="SSF55961">
    <property type="entry name" value="Bet v1-like"/>
    <property type="match status" value="1"/>
</dbReference>
<reference evidence="1 2" key="1">
    <citation type="journal article" date="2013" name="Genome Announc.">
        <title>Draft Genome of the Marine Gammaproteobacterium Halomonas titanicae.</title>
        <authorList>
            <person name="Sanchez-Porro C."/>
            <person name="de la Haba R.R."/>
            <person name="Cruz-Hernandez N."/>
            <person name="Gonzalez J.M."/>
            <person name="Reyes-Guirao C."/>
            <person name="Navarro-Sampedro L."/>
            <person name="Carballo M."/>
            <person name="Ventosa A."/>
        </authorList>
    </citation>
    <scope>NUCLEOTIDE SEQUENCE [LARGE SCALE GENOMIC DNA]</scope>
    <source>
        <strain evidence="1 2">BH1</strain>
    </source>
</reference>
<dbReference type="InterPro" id="IPR019587">
    <property type="entry name" value="Polyketide_cyclase/dehydratase"/>
</dbReference>
<dbReference type="AlphaFoldDB" id="L9UA76"/>
<dbReference type="Proteomes" id="UP000011651">
    <property type="component" value="Unassembled WGS sequence"/>
</dbReference>
<dbReference type="Gene3D" id="3.30.530.20">
    <property type="match status" value="1"/>
</dbReference>
<accession>L9UA76</accession>